<dbReference type="GO" id="GO:0005886">
    <property type="term" value="C:plasma membrane"/>
    <property type="evidence" value="ECO:0007669"/>
    <property type="project" value="TreeGrafter"/>
</dbReference>
<dbReference type="GO" id="GO:0032259">
    <property type="term" value="P:methylation"/>
    <property type="evidence" value="ECO:0007669"/>
    <property type="project" value="UniProtKB-KW"/>
</dbReference>
<gene>
    <name evidence="4" type="ORF">SAMN05660299_01649</name>
</gene>
<keyword evidence="5" id="KW-1185">Reference proteome</keyword>
<feature type="transmembrane region" description="Helical" evidence="2">
    <location>
        <begin position="61"/>
        <end position="94"/>
    </location>
</feature>
<keyword evidence="2" id="KW-0812">Transmembrane</keyword>
<feature type="domain" description="Prepilin type IV endopeptidase peptidase" evidence="3">
    <location>
        <begin position="83"/>
        <end position="184"/>
    </location>
</feature>
<dbReference type="Pfam" id="PF01478">
    <property type="entry name" value="Peptidase_A24"/>
    <property type="match status" value="1"/>
</dbReference>
<dbReference type="PANTHER" id="PTHR30487">
    <property type="entry name" value="TYPE 4 PREPILIN-LIKE PROTEINS LEADER PEPTIDE-PROCESSING ENZYME"/>
    <property type="match status" value="1"/>
</dbReference>
<feature type="transmembrane region" description="Helical" evidence="2">
    <location>
        <begin position="169"/>
        <end position="189"/>
    </location>
</feature>
<dbReference type="InterPro" id="IPR000045">
    <property type="entry name" value="Prepilin_IV_endopep_pep"/>
</dbReference>
<proteinExistence type="inferred from homology"/>
<dbReference type="RefSeq" id="WP_091650459.1">
    <property type="nucleotide sequence ID" value="NZ_FNHQ01000015.1"/>
</dbReference>
<dbReference type="AlphaFoldDB" id="A0A1G9WN10"/>
<dbReference type="EMBL" id="FNHQ01000015">
    <property type="protein sequence ID" value="SDM85737.1"/>
    <property type="molecule type" value="Genomic_DNA"/>
</dbReference>
<keyword evidence="2" id="KW-1133">Transmembrane helix</keyword>
<name>A0A1G9WN10_9FIRM</name>
<evidence type="ECO:0000259" key="3">
    <source>
        <dbReference type="Pfam" id="PF01478"/>
    </source>
</evidence>
<evidence type="ECO:0000256" key="2">
    <source>
        <dbReference type="SAM" id="Phobius"/>
    </source>
</evidence>
<dbReference type="STRING" id="349095.SAMN05660299_01649"/>
<dbReference type="Gene3D" id="1.20.120.1220">
    <property type="match status" value="1"/>
</dbReference>
<protein>
    <submittedName>
        <fullName evidence="4">Leader peptidase (Prepilin peptidase) / N-methyltransferase</fullName>
    </submittedName>
</protein>
<reference evidence="4 5" key="1">
    <citation type="submission" date="2016-10" db="EMBL/GenBank/DDBJ databases">
        <authorList>
            <person name="de Groot N.N."/>
        </authorList>
    </citation>
    <scope>NUCLEOTIDE SEQUENCE [LARGE SCALE GENOMIC DNA]</scope>
    <source>
        <strain evidence="4 5">DSM 16981</strain>
    </source>
</reference>
<sequence>MQPFFSIFLIVFIPFLAYGTAIILNHSILWGYKKASSELEFPEKLTQRATHTRRQRLTLVLFIFYGLALWAASSWPLLLIYVVYAAILGAIIVMDFEQQIILNTFVLALALLALAATPVLSAALTERILAGAGSFAIFLLLAVLTRGGIGGGDIKLIGALGLFLGLDRIIFTVVCGIIAGGLVSLFLLSTKRKKRKDAIAYGPYFAIAAMIALYV</sequence>
<dbReference type="GO" id="GO:0006465">
    <property type="term" value="P:signal peptide processing"/>
    <property type="evidence" value="ECO:0007669"/>
    <property type="project" value="TreeGrafter"/>
</dbReference>
<feature type="transmembrane region" description="Helical" evidence="2">
    <location>
        <begin position="100"/>
        <end position="121"/>
    </location>
</feature>
<feature type="transmembrane region" description="Helical" evidence="2">
    <location>
        <begin position="6"/>
        <end position="24"/>
    </location>
</feature>
<feature type="transmembrane region" description="Helical" evidence="2">
    <location>
        <begin position="128"/>
        <end position="149"/>
    </location>
</feature>
<organism evidence="4 5">
    <name type="scientific">Megasphaera paucivorans</name>
    <dbReference type="NCBI Taxonomy" id="349095"/>
    <lineage>
        <taxon>Bacteria</taxon>
        <taxon>Bacillati</taxon>
        <taxon>Bacillota</taxon>
        <taxon>Negativicutes</taxon>
        <taxon>Veillonellales</taxon>
        <taxon>Veillonellaceae</taxon>
        <taxon>Megasphaera</taxon>
    </lineage>
</organism>
<dbReference type="GO" id="GO:0008168">
    <property type="term" value="F:methyltransferase activity"/>
    <property type="evidence" value="ECO:0007669"/>
    <property type="project" value="UniProtKB-KW"/>
</dbReference>
<dbReference type="GO" id="GO:0004190">
    <property type="term" value="F:aspartic-type endopeptidase activity"/>
    <property type="evidence" value="ECO:0007669"/>
    <property type="project" value="InterPro"/>
</dbReference>
<evidence type="ECO:0000313" key="4">
    <source>
        <dbReference type="EMBL" id="SDM85737.1"/>
    </source>
</evidence>
<keyword evidence="2" id="KW-0472">Membrane</keyword>
<accession>A0A1G9WN10</accession>
<comment type="similarity">
    <text evidence="1">Belongs to the peptidase A24 family.</text>
</comment>
<dbReference type="PANTHER" id="PTHR30487:SF0">
    <property type="entry name" value="PREPILIN LEADER PEPTIDASE_N-METHYLTRANSFERASE-RELATED"/>
    <property type="match status" value="1"/>
</dbReference>
<keyword evidence="4" id="KW-0489">Methyltransferase</keyword>
<dbReference type="Proteomes" id="UP000199309">
    <property type="component" value="Unassembled WGS sequence"/>
</dbReference>
<dbReference type="InterPro" id="IPR050882">
    <property type="entry name" value="Prepilin_peptidase/N-MTase"/>
</dbReference>
<evidence type="ECO:0000256" key="1">
    <source>
        <dbReference type="ARBA" id="ARBA00005801"/>
    </source>
</evidence>
<keyword evidence="4" id="KW-0808">Transferase</keyword>
<evidence type="ECO:0000313" key="5">
    <source>
        <dbReference type="Proteomes" id="UP000199309"/>
    </source>
</evidence>
<dbReference type="OrthoDB" id="9789291at2"/>